<protein>
    <recommendedName>
        <fullName evidence="4">DUF1097 domain-containing protein</fullName>
    </recommendedName>
</protein>
<gene>
    <name evidence="2" type="ORF">WMQ36_24650</name>
</gene>
<keyword evidence="1" id="KW-0812">Transmembrane</keyword>
<evidence type="ECO:0000313" key="2">
    <source>
        <dbReference type="EMBL" id="MEQ2428155.1"/>
    </source>
</evidence>
<dbReference type="EMBL" id="JBBMFM010000155">
    <property type="protein sequence ID" value="MEQ2428155.1"/>
    <property type="molecule type" value="Genomic_DNA"/>
</dbReference>
<proteinExistence type="predicted"/>
<accession>A0ABV1DCP9</accession>
<comment type="caution">
    <text evidence="2">The sequence shown here is derived from an EMBL/GenBank/DDBJ whole genome shotgun (WGS) entry which is preliminary data.</text>
</comment>
<evidence type="ECO:0000256" key="1">
    <source>
        <dbReference type="SAM" id="Phobius"/>
    </source>
</evidence>
<evidence type="ECO:0000313" key="3">
    <source>
        <dbReference type="Proteomes" id="UP001454086"/>
    </source>
</evidence>
<dbReference type="Proteomes" id="UP001454086">
    <property type="component" value="Unassembled WGS sequence"/>
</dbReference>
<keyword evidence="1" id="KW-1133">Transmembrane helix</keyword>
<organism evidence="2 3">
    <name type="scientific">Enterocloster hominis</name>
    <name type="common">ex Hitch et al. 2024</name>
    <dbReference type="NCBI Taxonomy" id="1917870"/>
    <lineage>
        <taxon>Bacteria</taxon>
        <taxon>Bacillati</taxon>
        <taxon>Bacillota</taxon>
        <taxon>Clostridia</taxon>
        <taxon>Lachnospirales</taxon>
        <taxon>Lachnospiraceae</taxon>
        <taxon>Enterocloster</taxon>
    </lineage>
</organism>
<dbReference type="RefSeq" id="WP_120058671.1">
    <property type="nucleotide sequence ID" value="NZ_JAJFDX010000024.1"/>
</dbReference>
<reference evidence="2 3" key="1">
    <citation type="submission" date="2024-03" db="EMBL/GenBank/DDBJ databases">
        <title>Human intestinal bacterial collection.</title>
        <authorList>
            <person name="Pauvert C."/>
            <person name="Hitch T.C.A."/>
            <person name="Clavel T."/>
        </authorList>
    </citation>
    <scope>NUCLEOTIDE SEQUENCE [LARGE SCALE GENOMIC DNA]</scope>
    <source>
        <strain evidence="2 3">CLA-SR-H021</strain>
    </source>
</reference>
<feature type="transmembrane region" description="Helical" evidence="1">
    <location>
        <begin position="59"/>
        <end position="80"/>
    </location>
</feature>
<evidence type="ECO:0008006" key="4">
    <source>
        <dbReference type="Google" id="ProtNLM"/>
    </source>
</evidence>
<feature type="transmembrane region" description="Helical" evidence="1">
    <location>
        <begin position="86"/>
        <end position="102"/>
    </location>
</feature>
<name>A0ABV1DCP9_9FIRM</name>
<feature type="transmembrane region" description="Helical" evidence="1">
    <location>
        <begin position="12"/>
        <end position="30"/>
    </location>
</feature>
<keyword evidence="3" id="KW-1185">Reference proteome</keyword>
<sequence length="173" mass="18804">MLRKASGQEVFVSSFVFLWIFIVNIVAPMVTSAPTWPMYFVTIFFFTMDADVKKISSIFLSGAMGILLAWILLKAIIIMGPVTGETAAVAVLLFIILGLVIVGGNYCPAVFNNITFAYLTIATINIELVEDYAIPWVLMLLIGGGIILTGARGSIAIAEKFLARPHGERAKEV</sequence>
<feature type="transmembrane region" description="Helical" evidence="1">
    <location>
        <begin position="132"/>
        <end position="151"/>
    </location>
</feature>
<keyword evidence="1" id="KW-0472">Membrane</keyword>